<reference evidence="1 2" key="1">
    <citation type="journal article" date="2008" name="PLoS ONE">
        <title>Genome sequence of a lancefield group C Streptococcus zooepidemicus strain causing epidemic nephritis: new information about an old disease.</title>
        <authorList>
            <person name="Beres S.B."/>
            <person name="Sesso R."/>
            <person name="Pinto S.W.L."/>
            <person name="Hoe N.P."/>
            <person name="Porcella S.F."/>
            <person name="Deleo F.R."/>
            <person name="Musser J.M."/>
        </authorList>
    </citation>
    <scope>NUCLEOTIDE SEQUENCE [LARGE SCALE GENOMIC DNA]</scope>
    <source>
        <strain evidence="1 2">MGCS10565</strain>
    </source>
</reference>
<dbReference type="HOGENOM" id="CLU_3123045_0_0_9"/>
<name>B4U4X5_STREM</name>
<protein>
    <submittedName>
        <fullName evidence="1">Uncharacterized protein</fullName>
    </submittedName>
</protein>
<organism evidence="1 2">
    <name type="scientific">Streptococcus equi subsp. zooepidemicus (strain MGCS10565)</name>
    <dbReference type="NCBI Taxonomy" id="552526"/>
    <lineage>
        <taxon>Bacteria</taxon>
        <taxon>Bacillati</taxon>
        <taxon>Bacillota</taxon>
        <taxon>Bacilli</taxon>
        <taxon>Lactobacillales</taxon>
        <taxon>Streptococcaceae</taxon>
        <taxon>Streptococcus</taxon>
    </lineage>
</organism>
<sequence length="50" mass="5696">MSFVNKNLNVYQPALQLLETTKSLHLTTGCNHCFLIVKSSFQRQKELSLA</sequence>
<evidence type="ECO:0000313" key="1">
    <source>
        <dbReference type="EMBL" id="ACG63042.1"/>
    </source>
</evidence>
<accession>B4U4X5</accession>
<dbReference type="KEGG" id="sez:Sez_1713"/>
<dbReference type="Proteomes" id="UP000001873">
    <property type="component" value="Chromosome"/>
</dbReference>
<evidence type="ECO:0000313" key="2">
    <source>
        <dbReference type="Proteomes" id="UP000001873"/>
    </source>
</evidence>
<dbReference type="AlphaFoldDB" id="B4U4X5"/>
<proteinExistence type="predicted"/>
<gene>
    <name evidence="1" type="ordered locus">Sez_1713</name>
</gene>
<dbReference type="EMBL" id="CP001129">
    <property type="protein sequence ID" value="ACG63042.1"/>
    <property type="molecule type" value="Genomic_DNA"/>
</dbReference>